<dbReference type="VEuPathDB" id="FungiDB:LCOR_01461.1"/>
<reference evidence="1" key="1">
    <citation type="submission" date="2013-08" db="EMBL/GenBank/DDBJ databases">
        <title>Gene expansion shapes genome architecture in the human pathogen Lichtheimia corymbifera: an evolutionary genomics analysis in the ancient terrestrial Mucorales (Mucoromycotina).</title>
        <authorList>
            <person name="Schwartze V.U."/>
            <person name="Winter S."/>
            <person name="Shelest E."/>
            <person name="Marcet-Houben M."/>
            <person name="Horn F."/>
            <person name="Wehner S."/>
            <person name="Hoffmann K."/>
            <person name="Riege K."/>
            <person name="Sammeth M."/>
            <person name="Nowrousian M."/>
            <person name="Valiante V."/>
            <person name="Linde J."/>
            <person name="Jacobsen I.D."/>
            <person name="Marz M."/>
            <person name="Brakhage A.A."/>
            <person name="Gabaldon T."/>
            <person name="Bocker S."/>
            <person name="Voigt K."/>
        </authorList>
    </citation>
    <scope>NUCLEOTIDE SEQUENCE [LARGE SCALE GENOMIC DNA]</scope>
    <source>
        <strain evidence="1">FSU 9682</strain>
    </source>
</reference>
<comment type="caution">
    <text evidence="1">The sequence shown here is derived from an EMBL/GenBank/DDBJ whole genome shotgun (WGS) entry which is preliminary data.</text>
</comment>
<sequence length="73" mass="8670">MPPISAINVKIDQKIQGQHDNYSLCLNEHVHSVFYWPHGTYINVWGVYRQVQQGAIMRRQQGDWYRKVIDVDK</sequence>
<dbReference type="Proteomes" id="UP000027586">
    <property type="component" value="Unassembled WGS sequence"/>
</dbReference>
<name>A0A068RL86_9FUNG</name>
<protein>
    <submittedName>
        <fullName evidence="1">Uncharacterized protein</fullName>
    </submittedName>
</protein>
<keyword evidence="2" id="KW-1185">Reference proteome</keyword>
<evidence type="ECO:0000313" key="2">
    <source>
        <dbReference type="Proteomes" id="UP000027586"/>
    </source>
</evidence>
<dbReference type="AlphaFoldDB" id="A0A068RL86"/>
<dbReference type="EMBL" id="CBTN010000004">
    <property type="protein sequence ID" value="CDH49726.1"/>
    <property type="molecule type" value="Genomic_DNA"/>
</dbReference>
<accession>A0A068RL86</accession>
<proteinExistence type="predicted"/>
<organism evidence="1 2">
    <name type="scientific">Lichtheimia corymbifera JMRC:FSU:9682</name>
    <dbReference type="NCBI Taxonomy" id="1263082"/>
    <lineage>
        <taxon>Eukaryota</taxon>
        <taxon>Fungi</taxon>
        <taxon>Fungi incertae sedis</taxon>
        <taxon>Mucoromycota</taxon>
        <taxon>Mucoromycotina</taxon>
        <taxon>Mucoromycetes</taxon>
        <taxon>Mucorales</taxon>
        <taxon>Lichtheimiaceae</taxon>
        <taxon>Lichtheimia</taxon>
    </lineage>
</organism>
<evidence type="ECO:0000313" key="1">
    <source>
        <dbReference type="EMBL" id="CDH49726.1"/>
    </source>
</evidence>
<gene>
    <name evidence="1" type="ORF">LCOR_01461.1</name>
</gene>